<gene>
    <name evidence="2" type="ORF">SAMN05444359_101275</name>
</gene>
<dbReference type="EMBL" id="FOFB01000001">
    <property type="protein sequence ID" value="SEP62275.1"/>
    <property type="molecule type" value="Genomic_DNA"/>
</dbReference>
<keyword evidence="3" id="KW-1185">Reference proteome</keyword>
<dbReference type="InParanoid" id="A0A1H8ZD17"/>
<keyword evidence="1" id="KW-0812">Transmembrane</keyword>
<proteinExistence type="predicted"/>
<dbReference type="Proteomes" id="UP000199021">
    <property type="component" value="Unassembled WGS sequence"/>
</dbReference>
<dbReference type="RefSeq" id="WP_090165000.1">
    <property type="nucleotide sequence ID" value="NZ_FOFB01000001.1"/>
</dbReference>
<dbReference type="AlphaFoldDB" id="A0A1H8ZD17"/>
<evidence type="ECO:0000313" key="2">
    <source>
        <dbReference type="EMBL" id="SEP62275.1"/>
    </source>
</evidence>
<sequence>MLPALWAIGHYVYFWLTGQVSRNRAEPGELLDTPVRTSHNTKWGWSIREILGRVLLTLLLAPVVLIFVLIVVGGLLSLMESLQ</sequence>
<organism evidence="2 3">
    <name type="scientific">Neolewinella agarilytica</name>
    <dbReference type="NCBI Taxonomy" id="478744"/>
    <lineage>
        <taxon>Bacteria</taxon>
        <taxon>Pseudomonadati</taxon>
        <taxon>Bacteroidota</taxon>
        <taxon>Saprospiria</taxon>
        <taxon>Saprospirales</taxon>
        <taxon>Lewinellaceae</taxon>
        <taxon>Neolewinella</taxon>
    </lineage>
</organism>
<protein>
    <submittedName>
        <fullName evidence="2">Uncharacterized protein</fullName>
    </submittedName>
</protein>
<keyword evidence="1" id="KW-0472">Membrane</keyword>
<evidence type="ECO:0000256" key="1">
    <source>
        <dbReference type="SAM" id="Phobius"/>
    </source>
</evidence>
<name>A0A1H8ZD17_9BACT</name>
<accession>A0A1H8ZD17</accession>
<feature type="transmembrane region" description="Helical" evidence="1">
    <location>
        <begin position="54"/>
        <end position="79"/>
    </location>
</feature>
<keyword evidence="1" id="KW-1133">Transmembrane helix</keyword>
<reference evidence="3" key="1">
    <citation type="submission" date="2016-10" db="EMBL/GenBank/DDBJ databases">
        <authorList>
            <person name="Varghese N."/>
            <person name="Submissions S."/>
        </authorList>
    </citation>
    <scope>NUCLEOTIDE SEQUENCE [LARGE SCALE GENOMIC DNA]</scope>
    <source>
        <strain evidence="3">DSM 24740</strain>
    </source>
</reference>
<evidence type="ECO:0000313" key="3">
    <source>
        <dbReference type="Proteomes" id="UP000199021"/>
    </source>
</evidence>